<dbReference type="Pfam" id="PF02298">
    <property type="entry name" value="Cu_bind_like"/>
    <property type="match status" value="1"/>
</dbReference>
<dbReference type="AlphaFoldDB" id="A0A7J9M4N7"/>
<organism evidence="2 3">
    <name type="scientific">Gossypium schwendimanii</name>
    <name type="common">Cotton</name>
    <dbReference type="NCBI Taxonomy" id="34291"/>
    <lineage>
        <taxon>Eukaryota</taxon>
        <taxon>Viridiplantae</taxon>
        <taxon>Streptophyta</taxon>
        <taxon>Embryophyta</taxon>
        <taxon>Tracheophyta</taxon>
        <taxon>Spermatophyta</taxon>
        <taxon>Magnoliopsida</taxon>
        <taxon>eudicotyledons</taxon>
        <taxon>Gunneridae</taxon>
        <taxon>Pentapetalae</taxon>
        <taxon>rosids</taxon>
        <taxon>malvids</taxon>
        <taxon>Malvales</taxon>
        <taxon>Malvaceae</taxon>
        <taxon>Malvoideae</taxon>
        <taxon>Gossypium</taxon>
    </lineage>
</organism>
<dbReference type="Proteomes" id="UP000593576">
    <property type="component" value="Unassembled WGS sequence"/>
</dbReference>
<feature type="non-terminal residue" evidence="2">
    <location>
        <position position="1"/>
    </location>
</feature>
<reference evidence="2 3" key="1">
    <citation type="journal article" date="2019" name="Genome Biol. Evol.">
        <title>Insights into the evolution of the New World diploid cottons (Gossypium, subgenus Houzingenia) based on genome sequencing.</title>
        <authorList>
            <person name="Grover C.E."/>
            <person name="Arick M.A. 2nd"/>
            <person name="Thrash A."/>
            <person name="Conover J.L."/>
            <person name="Sanders W.S."/>
            <person name="Peterson D.G."/>
            <person name="Frelichowski J.E."/>
            <person name="Scheffler J.A."/>
            <person name="Scheffler B.E."/>
            <person name="Wendel J.F."/>
        </authorList>
    </citation>
    <scope>NUCLEOTIDE SEQUENCE [LARGE SCALE GENOMIC DNA]</scope>
    <source>
        <strain evidence="2">1</strain>
        <tissue evidence="2">Leaf</tissue>
    </source>
</reference>
<evidence type="ECO:0000313" key="2">
    <source>
        <dbReference type="EMBL" id="MBA0866013.1"/>
    </source>
</evidence>
<dbReference type="SUPFAM" id="SSF49503">
    <property type="entry name" value="Cupredoxins"/>
    <property type="match status" value="1"/>
</dbReference>
<name>A0A7J9M4N7_GOSSC</name>
<accession>A0A7J9M4N7</accession>
<dbReference type="OrthoDB" id="686200at2759"/>
<dbReference type="EMBL" id="JABFAF010000009">
    <property type="protein sequence ID" value="MBA0866013.1"/>
    <property type="molecule type" value="Genomic_DNA"/>
</dbReference>
<dbReference type="GO" id="GO:0009055">
    <property type="term" value="F:electron transfer activity"/>
    <property type="evidence" value="ECO:0007669"/>
    <property type="project" value="InterPro"/>
</dbReference>
<sequence length="92" mass="9844">TNKRKSSSKTSSPIKKIEFTDIDSATKPLINDGVRSGFTDSFSEAIVPVVCVLTCDLAAVYTVGDTSGWTTGIDYSTWTQGKTFKVGDTLGE</sequence>
<feature type="non-terminal residue" evidence="2">
    <location>
        <position position="92"/>
    </location>
</feature>
<dbReference type="PROSITE" id="PS51485">
    <property type="entry name" value="PHYTOCYANIN"/>
    <property type="match status" value="1"/>
</dbReference>
<dbReference type="InterPro" id="IPR003245">
    <property type="entry name" value="Phytocyanin_dom"/>
</dbReference>
<feature type="domain" description="Phytocyanin" evidence="1">
    <location>
        <begin position="59"/>
        <end position="92"/>
    </location>
</feature>
<comment type="caution">
    <text evidence="2">The sequence shown here is derived from an EMBL/GenBank/DDBJ whole genome shotgun (WGS) entry which is preliminary data.</text>
</comment>
<evidence type="ECO:0000259" key="1">
    <source>
        <dbReference type="PROSITE" id="PS51485"/>
    </source>
</evidence>
<gene>
    <name evidence="2" type="ORF">Goshw_017262</name>
</gene>
<dbReference type="Gene3D" id="2.60.40.420">
    <property type="entry name" value="Cupredoxins - blue copper proteins"/>
    <property type="match status" value="1"/>
</dbReference>
<proteinExistence type="predicted"/>
<evidence type="ECO:0000313" key="3">
    <source>
        <dbReference type="Proteomes" id="UP000593576"/>
    </source>
</evidence>
<keyword evidence="3" id="KW-1185">Reference proteome</keyword>
<dbReference type="InterPro" id="IPR008972">
    <property type="entry name" value="Cupredoxin"/>
</dbReference>
<protein>
    <recommendedName>
        <fullName evidence="1">Phytocyanin domain-containing protein</fullName>
    </recommendedName>
</protein>